<feature type="region of interest" description="Disordered" evidence="1">
    <location>
        <begin position="195"/>
        <end position="215"/>
    </location>
</feature>
<feature type="region of interest" description="Disordered" evidence="1">
    <location>
        <begin position="227"/>
        <end position="286"/>
    </location>
</feature>
<proteinExistence type="predicted"/>
<dbReference type="GeneID" id="65653728"/>
<keyword evidence="2" id="KW-1133">Transmembrane helix</keyword>
<comment type="caution">
    <text evidence="3">The sequence shown here is derived from an EMBL/GenBank/DDBJ whole genome shotgun (WGS) entry which is preliminary data.</text>
</comment>
<name>F9QDM3_9BACT</name>
<evidence type="ECO:0000256" key="2">
    <source>
        <dbReference type="SAM" id="Phobius"/>
    </source>
</evidence>
<dbReference type="EMBL" id="AFVJ01000023">
    <property type="protein sequence ID" value="EGS29150.1"/>
    <property type="molecule type" value="Genomic_DNA"/>
</dbReference>
<sequence>MQDLINTLSKIVEFKYTTAIMIIWFILVLVLGYLWGFKRGLIANIINVAIIFVALVVAAIISVLVKPSISNALIKADESGMLKDSGLVNTLVGYLALFIHLICLILFMVASGILGLFRKKVKRSTMRPFYGLISMAGAVPLAAISTAAISPITKYDNGMSKFVGALSLGVTFSTANSAEGVVEALVKFQENMNKINSDNPKEREEGAKNLLNDPSIGNLLDKLIEENNKKEPNKTDTNTNVDKNQPSQPNTPNNPKPQPSNPNNPEPQPSNPNNPEPQPSNPNNSTIIDNKILEELIGDNKEFFEELKTNNQIAENINKFVEIDVNEITKEQIQEITSELVQNARKHFGESKQIDAILSVVEKEGIESLSNNGVKIVDLGITLVKNQIGENTNIQFDKIGTKLKDIINKAAELKNINN</sequence>
<accession>F9QDM3</accession>
<feature type="transmembrane region" description="Helical" evidence="2">
    <location>
        <begin position="91"/>
        <end position="117"/>
    </location>
</feature>
<keyword evidence="2" id="KW-0472">Membrane</keyword>
<feature type="transmembrane region" description="Helical" evidence="2">
    <location>
        <begin position="129"/>
        <end position="149"/>
    </location>
</feature>
<feature type="transmembrane region" description="Helical" evidence="2">
    <location>
        <begin position="42"/>
        <end position="65"/>
    </location>
</feature>
<dbReference type="RefSeq" id="WP_006886594.1">
    <property type="nucleotide sequence ID" value="NZ_AFVJ01000023.1"/>
</dbReference>
<gene>
    <name evidence="3" type="ORF">GIG_00240</name>
</gene>
<dbReference type="AlphaFoldDB" id="F9QDM3"/>
<feature type="compositionally biased region" description="Low complexity" evidence="1">
    <location>
        <begin position="235"/>
        <end position="251"/>
    </location>
</feature>
<keyword evidence="4" id="KW-1185">Reference proteome</keyword>
<feature type="transmembrane region" description="Helical" evidence="2">
    <location>
        <begin position="16"/>
        <end position="35"/>
    </location>
</feature>
<evidence type="ECO:0008006" key="5">
    <source>
        <dbReference type="Google" id="ProtNLM"/>
    </source>
</evidence>
<keyword evidence="2" id="KW-0812">Transmembrane</keyword>
<dbReference type="STRING" id="1034808.GIG_00240"/>
<evidence type="ECO:0000313" key="3">
    <source>
        <dbReference type="EMBL" id="EGS29150.1"/>
    </source>
</evidence>
<organism evidence="3 4">
    <name type="scientific">Mycoplasmopsis anatis 1340</name>
    <dbReference type="NCBI Taxonomy" id="1034808"/>
    <lineage>
        <taxon>Bacteria</taxon>
        <taxon>Bacillati</taxon>
        <taxon>Mycoplasmatota</taxon>
        <taxon>Mycoplasmoidales</taxon>
        <taxon>Metamycoplasmataceae</taxon>
        <taxon>Mycoplasmopsis</taxon>
    </lineage>
</organism>
<protein>
    <recommendedName>
        <fullName evidence="5">Colicin V production protein</fullName>
    </recommendedName>
</protein>
<dbReference type="Proteomes" id="UP000005055">
    <property type="component" value="Unassembled WGS sequence"/>
</dbReference>
<evidence type="ECO:0000313" key="4">
    <source>
        <dbReference type="Proteomes" id="UP000005055"/>
    </source>
</evidence>
<evidence type="ECO:0000256" key="1">
    <source>
        <dbReference type="SAM" id="MobiDB-lite"/>
    </source>
</evidence>
<feature type="compositionally biased region" description="Pro residues" evidence="1">
    <location>
        <begin position="252"/>
        <end position="280"/>
    </location>
</feature>
<reference evidence="3 4" key="1">
    <citation type="journal article" date="2011" name="J. Bacteriol.">
        <title>Genome Sequence of Duck Pathogen Mycoplasma anatis Strain 1340.</title>
        <authorList>
            <person name="Guo Z."/>
            <person name="Chen P."/>
            <person name="Ren P."/>
            <person name="Kuang S."/>
            <person name="Zhou Z."/>
            <person name="Li Z."/>
            <person name="Liu M."/>
            <person name="Shi D."/>
            <person name="Xiao Y."/>
            <person name="Wang X."/>
            <person name="Zhou R."/>
            <person name="Jin H."/>
            <person name="Bi D."/>
        </authorList>
    </citation>
    <scope>NUCLEOTIDE SEQUENCE [LARGE SCALE GENOMIC DNA]</scope>
    <source>
        <strain evidence="3 4">1340</strain>
    </source>
</reference>